<comment type="caution">
    <text evidence="1">The sequence shown here is derived from an EMBL/GenBank/DDBJ whole genome shotgun (WGS) entry which is preliminary data.</text>
</comment>
<dbReference type="EMBL" id="BNJF01000001">
    <property type="protein sequence ID" value="GHO42294.1"/>
    <property type="molecule type" value="Genomic_DNA"/>
</dbReference>
<keyword evidence="2" id="KW-1185">Reference proteome</keyword>
<name>A0A8J3HZU2_9CHLR</name>
<reference evidence="1" key="1">
    <citation type="submission" date="2020-10" db="EMBL/GenBank/DDBJ databases">
        <title>Taxonomic study of unclassified bacteria belonging to the class Ktedonobacteria.</title>
        <authorList>
            <person name="Yabe S."/>
            <person name="Wang C.M."/>
            <person name="Zheng Y."/>
            <person name="Sakai Y."/>
            <person name="Cavaletti L."/>
            <person name="Monciardini P."/>
            <person name="Donadio S."/>
        </authorList>
    </citation>
    <scope>NUCLEOTIDE SEQUENCE</scope>
    <source>
        <strain evidence="1">SOSP1-1</strain>
    </source>
</reference>
<protein>
    <submittedName>
        <fullName evidence="1">Uncharacterized protein</fullName>
    </submittedName>
</protein>
<dbReference type="Proteomes" id="UP000612362">
    <property type="component" value="Unassembled WGS sequence"/>
</dbReference>
<organism evidence="1 2">
    <name type="scientific">Ktedonospora formicarum</name>
    <dbReference type="NCBI Taxonomy" id="2778364"/>
    <lineage>
        <taxon>Bacteria</taxon>
        <taxon>Bacillati</taxon>
        <taxon>Chloroflexota</taxon>
        <taxon>Ktedonobacteria</taxon>
        <taxon>Ktedonobacterales</taxon>
        <taxon>Ktedonobacteraceae</taxon>
        <taxon>Ktedonospora</taxon>
    </lineage>
</organism>
<dbReference type="AlphaFoldDB" id="A0A8J3HZU2"/>
<evidence type="ECO:0000313" key="1">
    <source>
        <dbReference type="EMBL" id="GHO42294.1"/>
    </source>
</evidence>
<evidence type="ECO:0000313" key="2">
    <source>
        <dbReference type="Proteomes" id="UP000612362"/>
    </source>
</evidence>
<accession>A0A8J3HZU2</accession>
<sequence>MAGEGQQTSTNPSQARHHIIVNDRKPMGLFECQLHKVVYHWHKTMGKCCQQPLISFSLMAECPGGVCEATQSSKKPYMEMWKVRGLSCRLEKMGMTDLIPSFSRKACIEMGT</sequence>
<gene>
    <name evidence="1" type="ORF">KSX_04570</name>
</gene>
<proteinExistence type="predicted"/>